<evidence type="ECO:0000256" key="3">
    <source>
        <dbReference type="ARBA" id="ARBA00004651"/>
    </source>
</evidence>
<dbReference type="GO" id="GO:0005353">
    <property type="term" value="F:fructose transmembrane transporter activity"/>
    <property type="evidence" value="ECO:0007669"/>
    <property type="project" value="UniProtKB-ARBA"/>
</dbReference>
<evidence type="ECO:0000256" key="8">
    <source>
        <dbReference type="ARBA" id="ARBA00022597"/>
    </source>
</evidence>
<evidence type="ECO:0000256" key="11">
    <source>
        <dbReference type="ARBA" id="ARBA00023136"/>
    </source>
</evidence>
<feature type="transmembrane region" description="Helical" evidence="14">
    <location>
        <begin position="365"/>
        <end position="386"/>
    </location>
</feature>
<feature type="transmembrane region" description="Helical" evidence="14">
    <location>
        <begin position="304"/>
        <end position="327"/>
    </location>
</feature>
<evidence type="ECO:0000256" key="10">
    <source>
        <dbReference type="ARBA" id="ARBA00022989"/>
    </source>
</evidence>
<evidence type="ECO:0000256" key="13">
    <source>
        <dbReference type="ARBA" id="ARBA00031099"/>
    </source>
</evidence>
<feature type="transmembrane region" description="Helical" evidence="14">
    <location>
        <begin position="190"/>
        <end position="211"/>
    </location>
</feature>
<dbReference type="GO" id="GO:0046323">
    <property type="term" value="P:D-glucose import"/>
    <property type="evidence" value="ECO:0007669"/>
    <property type="project" value="TreeGrafter"/>
</dbReference>
<dbReference type="GO" id="GO:0042383">
    <property type="term" value="C:sarcolemma"/>
    <property type="evidence" value="ECO:0007669"/>
    <property type="project" value="UniProtKB-SubCell"/>
</dbReference>
<feature type="transmembrane region" description="Helical" evidence="14">
    <location>
        <begin position="125"/>
        <end position="147"/>
    </location>
</feature>
<dbReference type="PROSITE" id="PS00217">
    <property type="entry name" value="SUGAR_TRANSPORT_2"/>
    <property type="match status" value="1"/>
</dbReference>
<feature type="transmembrane region" description="Helical" evidence="14">
    <location>
        <begin position="339"/>
        <end position="359"/>
    </location>
</feature>
<evidence type="ECO:0000256" key="12">
    <source>
        <dbReference type="ARBA" id="ARBA00029961"/>
    </source>
</evidence>
<keyword evidence="11 14" id="KW-0472">Membrane</keyword>
<evidence type="ECO:0000256" key="9">
    <source>
        <dbReference type="ARBA" id="ARBA00022692"/>
    </source>
</evidence>
<dbReference type="PRINTS" id="PR00171">
    <property type="entry name" value="SUGRTRNSPORT"/>
</dbReference>
<evidence type="ECO:0000313" key="17">
    <source>
        <dbReference type="Proteomes" id="UP000472270"/>
    </source>
</evidence>
<keyword evidence="8" id="KW-0762">Sugar transport</keyword>
<evidence type="ECO:0000256" key="14">
    <source>
        <dbReference type="SAM" id="Phobius"/>
    </source>
</evidence>
<dbReference type="PANTHER" id="PTHR23503">
    <property type="entry name" value="SOLUTE CARRIER FAMILY 2"/>
    <property type="match status" value="1"/>
</dbReference>
<feature type="domain" description="Major facilitator superfamily (MFS) profile" evidence="15">
    <location>
        <begin position="19"/>
        <end position="438"/>
    </location>
</feature>
<dbReference type="InterPro" id="IPR005828">
    <property type="entry name" value="MFS_sugar_transport-like"/>
</dbReference>
<dbReference type="PROSITE" id="PS50850">
    <property type="entry name" value="MFS"/>
    <property type="match status" value="1"/>
</dbReference>
<evidence type="ECO:0000259" key="15">
    <source>
        <dbReference type="PROSITE" id="PS50850"/>
    </source>
</evidence>
<evidence type="ECO:0000256" key="5">
    <source>
        <dbReference type="ARBA" id="ARBA00015973"/>
    </source>
</evidence>
<sequence length="438" mass="48285">MVVCHLFLQHLTSSLLAVAFLSSFGSSMLYGYNLAVVNSPAEYIKDFYNQTIVRRNGSGVDEETLTLIYSVTVSIFAIGGLVGSLTVGMQVTRFGRRGTLVHSTVLVFIAGGLMGFSRLCGSPEMIIIGRFIIGIHSGISLSVVPMYLGEIAPKNFRGFLGLVPSIFICIGVFIAQILGLHEILGKEEHWPLFLSLVVVPTFIQLMLLPWFPESPRYLLMEKRNIHATITALKWYRAKCNIQAEVEEMQEEQRSLSSIETVSVLQLFRDPSVRWQIVTVLVVNAGMQLSKWGSKISYTHQGSEFIVACVVGIIAGFCIGPAGVPFLMTGELFKQSHRPSAYIVGGFVNWISNFTVGFVFPFLQATGAFCYLVFCGVCVGVAAYVFFITPETKNKTFVEISQMFASRNACEVENQPLGTTDQLRLKNMNGYGALVGVRL</sequence>
<evidence type="ECO:0000313" key="16">
    <source>
        <dbReference type="Ensembl" id="ENSSRHP00000018849.1"/>
    </source>
</evidence>
<evidence type="ECO:0000256" key="7">
    <source>
        <dbReference type="ARBA" id="ARBA00022475"/>
    </source>
</evidence>
<dbReference type="Pfam" id="PF00083">
    <property type="entry name" value="Sugar_tr"/>
    <property type="match status" value="2"/>
</dbReference>
<keyword evidence="10 14" id="KW-1133">Transmembrane helix</keyword>
<evidence type="ECO:0000256" key="6">
    <source>
        <dbReference type="ARBA" id="ARBA00022448"/>
    </source>
</evidence>
<comment type="similarity">
    <text evidence="4">Belongs to the major facilitator superfamily. Sugar transporter (TC 2.A.1.1) family. Glucose transporter subfamily.</text>
</comment>
<comment type="subcellular location">
    <subcellularLocation>
        <location evidence="2">Cell membrane</location>
        <location evidence="2">Sarcolemma</location>
    </subcellularLocation>
    <subcellularLocation>
        <location evidence="3">Cell membrane</location>
        <topology evidence="3">Multi-pass membrane protein</topology>
    </subcellularLocation>
</comment>
<dbReference type="InterPro" id="IPR020846">
    <property type="entry name" value="MFS_dom"/>
</dbReference>
<dbReference type="GO" id="GO:1990539">
    <property type="term" value="P:fructose import across plasma membrane"/>
    <property type="evidence" value="ECO:0007669"/>
    <property type="project" value="UniProtKB-ARBA"/>
</dbReference>
<dbReference type="GO" id="GO:0055056">
    <property type="term" value="F:D-glucose transmembrane transporter activity"/>
    <property type="evidence" value="ECO:0007669"/>
    <property type="project" value="TreeGrafter"/>
</dbReference>
<keyword evidence="6" id="KW-0813">Transport</keyword>
<feature type="transmembrane region" description="Helical" evidence="14">
    <location>
        <begin position="67"/>
        <end position="88"/>
    </location>
</feature>
<accession>A0A673GZE7</accession>
<feature type="transmembrane region" description="Helical" evidence="14">
    <location>
        <begin position="159"/>
        <end position="178"/>
    </location>
</feature>
<organism evidence="16 17">
    <name type="scientific">Sinocyclocheilus rhinocerous</name>
    <dbReference type="NCBI Taxonomy" id="307959"/>
    <lineage>
        <taxon>Eukaryota</taxon>
        <taxon>Metazoa</taxon>
        <taxon>Chordata</taxon>
        <taxon>Craniata</taxon>
        <taxon>Vertebrata</taxon>
        <taxon>Euteleostomi</taxon>
        <taxon>Actinopterygii</taxon>
        <taxon>Neopterygii</taxon>
        <taxon>Teleostei</taxon>
        <taxon>Ostariophysi</taxon>
        <taxon>Cypriniformes</taxon>
        <taxon>Cyprinidae</taxon>
        <taxon>Cyprininae</taxon>
        <taxon>Sinocyclocheilus</taxon>
    </lineage>
</organism>
<dbReference type="FunFam" id="1.20.1250.20:FF:001511">
    <property type="entry name" value="Solute carrier family 2, facilitated glucose transporter member 5"/>
    <property type="match status" value="1"/>
</dbReference>
<evidence type="ECO:0000256" key="1">
    <source>
        <dbReference type="ARBA" id="ARBA00000590"/>
    </source>
</evidence>
<dbReference type="InterPro" id="IPR045263">
    <property type="entry name" value="GLUT"/>
</dbReference>
<keyword evidence="17" id="KW-1185">Reference proteome</keyword>
<dbReference type="InterPro" id="IPR003663">
    <property type="entry name" value="Sugar/inositol_transpt"/>
</dbReference>
<reference evidence="16" key="2">
    <citation type="submission" date="2025-09" db="UniProtKB">
        <authorList>
            <consortium name="Ensembl"/>
        </authorList>
    </citation>
    <scope>IDENTIFICATION</scope>
</reference>
<dbReference type="InterPro" id="IPR036259">
    <property type="entry name" value="MFS_trans_sf"/>
</dbReference>
<dbReference type="Gene3D" id="1.20.1250.20">
    <property type="entry name" value="MFS general substrate transporter like domains"/>
    <property type="match status" value="2"/>
</dbReference>
<evidence type="ECO:0000256" key="2">
    <source>
        <dbReference type="ARBA" id="ARBA00004135"/>
    </source>
</evidence>
<proteinExistence type="inferred from homology"/>
<dbReference type="SUPFAM" id="SSF103473">
    <property type="entry name" value="MFS general substrate transporter"/>
    <property type="match status" value="1"/>
</dbReference>
<protein>
    <recommendedName>
        <fullName evidence="5">Solute carrier family 2, facilitated glucose transporter member 5</fullName>
    </recommendedName>
    <alternativeName>
        <fullName evidence="13">Fructose transporter</fullName>
    </alternativeName>
    <alternativeName>
        <fullName evidence="12">Glucose transporter type 5, small intestine</fullName>
    </alternativeName>
</protein>
<reference evidence="16" key="1">
    <citation type="submission" date="2025-08" db="UniProtKB">
        <authorList>
            <consortium name="Ensembl"/>
        </authorList>
    </citation>
    <scope>IDENTIFICATION</scope>
</reference>
<keyword evidence="9 14" id="KW-0812">Transmembrane</keyword>
<dbReference type="InterPro" id="IPR005829">
    <property type="entry name" value="Sugar_transporter_CS"/>
</dbReference>
<feature type="transmembrane region" description="Helical" evidence="14">
    <location>
        <begin position="100"/>
        <end position="119"/>
    </location>
</feature>
<evidence type="ECO:0000256" key="4">
    <source>
        <dbReference type="ARBA" id="ARBA00007004"/>
    </source>
</evidence>
<dbReference type="GO" id="GO:0070837">
    <property type="term" value="P:dehydroascorbic acid transport"/>
    <property type="evidence" value="ECO:0007669"/>
    <property type="project" value="TreeGrafter"/>
</dbReference>
<comment type="catalytic activity">
    <reaction evidence="1">
        <text>D-fructose(out) = D-fructose(in)</text>
        <dbReference type="Rhea" id="RHEA:60372"/>
        <dbReference type="ChEBI" id="CHEBI:37721"/>
    </reaction>
</comment>
<dbReference type="PANTHER" id="PTHR23503:SF25">
    <property type="entry name" value="MAJOR FACILITATOR SUPERFAMILY (MFS) PROFILE DOMAIN-CONTAINING PROTEIN"/>
    <property type="match status" value="1"/>
</dbReference>
<keyword evidence="7" id="KW-1003">Cell membrane</keyword>
<dbReference type="Ensembl" id="ENSSRHT00000019442.1">
    <property type="protein sequence ID" value="ENSSRHP00000018849.1"/>
    <property type="gene ID" value="ENSSRHG00000010210.1"/>
</dbReference>
<dbReference type="Proteomes" id="UP000472270">
    <property type="component" value="Unassembled WGS sequence"/>
</dbReference>
<dbReference type="AlphaFoldDB" id="A0A673GZE7"/>
<name>A0A673GZE7_9TELE</name>